<feature type="binding site" evidence="14">
    <location>
        <position position="588"/>
    </location>
    <ligand>
        <name>ATP</name>
        <dbReference type="ChEBI" id="CHEBI:30616"/>
    </ligand>
</feature>
<dbReference type="Gene3D" id="3.40.50.1000">
    <property type="entry name" value="HAD superfamily/HAD-like"/>
    <property type="match status" value="1"/>
</dbReference>
<feature type="transmembrane region" description="Helical" evidence="16">
    <location>
        <begin position="85"/>
        <end position="104"/>
    </location>
</feature>
<dbReference type="OrthoDB" id="377733at2759"/>
<dbReference type="Gene3D" id="2.70.150.10">
    <property type="entry name" value="Calcium-transporting ATPase, cytoplasmic transduction domain A"/>
    <property type="match status" value="1"/>
</dbReference>
<evidence type="ECO:0000256" key="11">
    <source>
        <dbReference type="ARBA" id="ARBA00023136"/>
    </source>
</evidence>
<dbReference type="NCBIfam" id="TIGR01494">
    <property type="entry name" value="ATPase_P-type"/>
    <property type="match status" value="1"/>
</dbReference>
<evidence type="ECO:0000256" key="9">
    <source>
        <dbReference type="ARBA" id="ARBA00022967"/>
    </source>
</evidence>
<comment type="subcellular location">
    <subcellularLocation>
        <location evidence="2">Endomembrane system</location>
    </subcellularLocation>
    <subcellularLocation>
        <location evidence="1 16">Membrane</location>
        <topology evidence="1 16">Multi-pass membrane protein</topology>
    </subcellularLocation>
</comment>
<dbReference type="FunFam" id="3.40.50.1000:FF:000001">
    <property type="entry name" value="Phospholipid-transporting ATPase IC"/>
    <property type="match status" value="1"/>
</dbReference>
<evidence type="ECO:0000313" key="21">
    <source>
        <dbReference type="Proteomes" id="UP000001064"/>
    </source>
</evidence>
<dbReference type="InterPro" id="IPR032630">
    <property type="entry name" value="P_typ_ATPase_c"/>
</dbReference>
<dbReference type="KEGG" id="dpp:DICPUDRAFT_93905"/>
<feature type="binding site" evidence="14">
    <location>
        <position position="706"/>
    </location>
    <ligand>
        <name>ATP</name>
        <dbReference type="ChEBI" id="CHEBI:30616"/>
    </ligand>
</feature>
<dbReference type="InterPro" id="IPR044492">
    <property type="entry name" value="P_typ_ATPase_HD_dom"/>
</dbReference>
<dbReference type="InterPro" id="IPR023214">
    <property type="entry name" value="HAD_sf"/>
</dbReference>
<dbReference type="SUPFAM" id="SSF81660">
    <property type="entry name" value="Metal cation-transporting ATPase, ATP-binding domain N"/>
    <property type="match status" value="1"/>
</dbReference>
<feature type="binding site" evidence="14">
    <location>
        <position position="704"/>
    </location>
    <ligand>
        <name>ATP</name>
        <dbReference type="ChEBI" id="CHEBI:30616"/>
    </ligand>
</feature>
<dbReference type="InterPro" id="IPR008250">
    <property type="entry name" value="ATPase_P-typ_transduc_dom_A_sf"/>
</dbReference>
<dbReference type="GO" id="GO:0016887">
    <property type="term" value="F:ATP hydrolysis activity"/>
    <property type="evidence" value="ECO:0007669"/>
    <property type="project" value="InterPro"/>
</dbReference>
<dbReference type="NCBIfam" id="TIGR01652">
    <property type="entry name" value="ATPase-Plipid"/>
    <property type="match status" value="1"/>
</dbReference>
<dbReference type="PANTHER" id="PTHR24092:SF214">
    <property type="entry name" value="PHOSPHOLIPID-TRANSPORTING ATPASE"/>
    <property type="match status" value="1"/>
</dbReference>
<dbReference type="InterPro" id="IPR018303">
    <property type="entry name" value="ATPase_P-typ_P_site"/>
</dbReference>
<dbReference type="SUPFAM" id="SSF81653">
    <property type="entry name" value="Calcium ATPase, transduction domain A"/>
    <property type="match status" value="1"/>
</dbReference>
<dbReference type="Proteomes" id="UP000001064">
    <property type="component" value="Unassembled WGS sequence"/>
</dbReference>
<dbReference type="InterPro" id="IPR036412">
    <property type="entry name" value="HAD-like_sf"/>
</dbReference>
<reference evidence="21" key="1">
    <citation type="journal article" date="2011" name="Genome Biol.">
        <title>Comparative genomics of the social amoebae Dictyostelium discoideum and Dictyostelium purpureum.</title>
        <authorList>
            <consortium name="US DOE Joint Genome Institute (JGI-PGF)"/>
            <person name="Sucgang R."/>
            <person name="Kuo A."/>
            <person name="Tian X."/>
            <person name="Salerno W."/>
            <person name="Parikh A."/>
            <person name="Feasley C.L."/>
            <person name="Dalin E."/>
            <person name="Tu H."/>
            <person name="Huang E."/>
            <person name="Barry K."/>
            <person name="Lindquist E."/>
            <person name="Shapiro H."/>
            <person name="Bruce D."/>
            <person name="Schmutz J."/>
            <person name="Salamov A."/>
            <person name="Fey P."/>
            <person name="Gaudet P."/>
            <person name="Anjard C."/>
            <person name="Babu M.M."/>
            <person name="Basu S."/>
            <person name="Bushmanova Y."/>
            <person name="van der Wel H."/>
            <person name="Katoh-Kurasawa M."/>
            <person name="Dinh C."/>
            <person name="Coutinho P.M."/>
            <person name="Saito T."/>
            <person name="Elias M."/>
            <person name="Schaap P."/>
            <person name="Kay R.R."/>
            <person name="Henrissat B."/>
            <person name="Eichinger L."/>
            <person name="Rivero F."/>
            <person name="Putnam N.H."/>
            <person name="West C.M."/>
            <person name="Loomis W.F."/>
            <person name="Chisholm R.L."/>
            <person name="Shaulsky G."/>
            <person name="Strassmann J.E."/>
            <person name="Queller D.C."/>
            <person name="Kuspa A."/>
            <person name="Grigoriev I.V."/>
        </authorList>
    </citation>
    <scope>NUCLEOTIDE SEQUENCE [LARGE SCALE GENOMIC DNA]</scope>
    <source>
        <strain evidence="21">QSDP1</strain>
    </source>
</reference>
<dbReference type="PROSITE" id="PS00154">
    <property type="entry name" value="ATPASE_E1_E2"/>
    <property type="match status" value="1"/>
</dbReference>
<evidence type="ECO:0000256" key="5">
    <source>
        <dbReference type="ARBA" id="ARBA00022723"/>
    </source>
</evidence>
<gene>
    <name evidence="20" type="ORF">DICPUDRAFT_93905</name>
</gene>
<feature type="binding site" evidence="14">
    <location>
        <position position="705"/>
    </location>
    <ligand>
        <name>ATP</name>
        <dbReference type="ChEBI" id="CHEBI:30616"/>
    </ligand>
</feature>
<dbReference type="Pfam" id="PF00122">
    <property type="entry name" value="E1-E2_ATPase"/>
    <property type="match status" value="1"/>
</dbReference>
<feature type="transmembrane region" description="Helical" evidence="16">
    <location>
        <begin position="888"/>
        <end position="906"/>
    </location>
</feature>
<dbReference type="PRINTS" id="PR00119">
    <property type="entry name" value="CATATPASE"/>
</dbReference>
<feature type="transmembrane region" description="Helical" evidence="16">
    <location>
        <begin position="1027"/>
        <end position="1046"/>
    </location>
</feature>
<dbReference type="GO" id="GO:0140326">
    <property type="term" value="F:ATPase-coupled intramembrane lipid transporter activity"/>
    <property type="evidence" value="ECO:0000318"/>
    <property type="project" value="GO_Central"/>
</dbReference>
<feature type="transmembrane region" description="Helical" evidence="16">
    <location>
        <begin position="962"/>
        <end position="982"/>
    </location>
</feature>
<evidence type="ECO:0000313" key="20">
    <source>
        <dbReference type="EMBL" id="EGC38128.1"/>
    </source>
</evidence>
<dbReference type="eggNOG" id="KOG0206">
    <property type="taxonomic scope" value="Eukaryota"/>
</dbReference>
<feature type="domain" description="P-type ATPase A" evidence="17">
    <location>
        <begin position="121"/>
        <end position="183"/>
    </location>
</feature>
<keyword evidence="10 16" id="KW-1133">Transmembrane helix</keyword>
<dbReference type="STRING" id="5786.F0ZD69"/>
<sequence>MKMRINLRRKKARPSYPIVEIRSSKTEDLNKNKGYKSNEISTTKYNRYNFLFKNLYEQFRRITNIYFLAICIITLIPQVSPLSPVTSILPLIFVLVVTAIKEAYEDFKRFQSDKDSNYREYKVYRDGEFRNIRSKDIEVGDYIKIEDNQPFPSDILVLTSTLEDGVCYVETSQLDGETNLKMFKAAKESYNLTEEQVLSLNANIECELPNNNLYKFKGKVTNNDDNTTFSVNEKQLMLRGAKLRNTPSIIGVVLYCGKDTKLSLNQKNPPSKFSKVEKRLGKSVIGIFCFKVLLVIIATVLASRFEWKTARESWYMWRVMDEAVEDTLGFIIVKNFVSYFAILSFLIPMSLMVTLEVVKISQAKFMEWDTRMSYKENKEYEIALMRGDEKELNDKDKDLGDVELSNLKSSMAMGGASIAHKYMSVKNSNLNDELALIKYIFSDKTGTLTENKMLFSKCSINGVMYDDALNGQLGNLIQSDKSPSENEAPIREFLLNMSLCHAAVSEVNDMSGDITYQSQSPDEIALCDCARNNQFTYVNRTTNQVQIRVFAQDKYYDLLAIMEFSSDRRRMSILLRDPESGKIILYSKGADSIMMERLSEEEKNSEILQKTKEHITDFSREGLRTLILAKREISQEEYDNWSQLYHDASTLIHDREVEIEKLNDQIERGFQLVGCTAIEDKLQEGVPEAIDYLLKAGIRIWIITGDKQETAINIGYSCKLLTPEIPIVIINATTTEECQRQIQQAIKNYITPMSSTEVPQEISMVIDGETLVFVLKDHSEDFLKIAAKCHSVVCCRVTPLQKALIVRLVKRATKEICLSIGDGANDVSMIQEAHIGVGIHGNEGSQAARASDYSLLRFRHLARLITVHGRYSMVRNTLCIKYSFYKNMAFFLCQFWFSIYSGWTSMTLYDSWIVTTFNILMTSIPPYFMALFEKDVNERVIPKYPKLYKEVQNCHLFSYRSIFSWLFGALYHSIVFFFGLYFFLNGDDIMNHWGKIGGKELAGSFVSTFGVLAILLKAAVEMKHWNFIVHLGIWCSMIVFLVISLVDSAILSEIPNMYGVYMTALALLKFYCMVIIMIFIALIPDFTIKFLRRHLSPSASNIAQEDYVLNYKNKNKKLLI</sequence>
<keyword evidence="4 16" id="KW-0812">Transmembrane</keyword>
<comment type="cofactor">
    <cofactor evidence="15">
        <name>Mg(2+)</name>
        <dbReference type="ChEBI" id="CHEBI:18420"/>
    </cofactor>
</comment>
<protein>
    <recommendedName>
        <fullName evidence="16">Phospholipid-transporting ATPase</fullName>
        <ecNumber evidence="16">7.6.2.1</ecNumber>
    </recommendedName>
</protein>
<feature type="transmembrane region" description="Helical" evidence="16">
    <location>
        <begin position="912"/>
        <end position="932"/>
    </location>
</feature>
<evidence type="ECO:0000256" key="2">
    <source>
        <dbReference type="ARBA" id="ARBA00004308"/>
    </source>
</evidence>
<feature type="binding site" evidence="14">
    <location>
        <position position="796"/>
    </location>
    <ligand>
        <name>ATP</name>
        <dbReference type="ChEBI" id="CHEBI:30616"/>
    </ligand>
</feature>
<dbReference type="OMA" id="KKYIDCC"/>
<organism evidence="20 21">
    <name type="scientific">Dictyostelium purpureum</name>
    <name type="common">Slime mold</name>
    <dbReference type="NCBI Taxonomy" id="5786"/>
    <lineage>
        <taxon>Eukaryota</taxon>
        <taxon>Amoebozoa</taxon>
        <taxon>Evosea</taxon>
        <taxon>Eumycetozoa</taxon>
        <taxon>Dictyostelia</taxon>
        <taxon>Dictyosteliales</taxon>
        <taxon>Dictyosteliaceae</taxon>
        <taxon>Dictyostelium</taxon>
    </lineage>
</organism>
<evidence type="ECO:0000259" key="17">
    <source>
        <dbReference type="Pfam" id="PF00122"/>
    </source>
</evidence>
<evidence type="ECO:0000256" key="7">
    <source>
        <dbReference type="ARBA" id="ARBA00022840"/>
    </source>
</evidence>
<evidence type="ECO:0000256" key="1">
    <source>
        <dbReference type="ARBA" id="ARBA00004141"/>
    </source>
</evidence>
<dbReference type="InterPro" id="IPR059000">
    <property type="entry name" value="ATPase_P-type_domA"/>
</dbReference>
<evidence type="ECO:0000256" key="15">
    <source>
        <dbReference type="PIRSR" id="PIRSR606539-3"/>
    </source>
</evidence>
<feature type="transmembrane region" description="Helical" evidence="16">
    <location>
        <begin position="1002"/>
        <end position="1020"/>
    </location>
</feature>
<evidence type="ECO:0000256" key="14">
    <source>
        <dbReference type="PIRSR" id="PIRSR606539-2"/>
    </source>
</evidence>
<dbReference type="GO" id="GO:0000287">
    <property type="term" value="F:magnesium ion binding"/>
    <property type="evidence" value="ECO:0007669"/>
    <property type="project" value="UniProtKB-UniRule"/>
</dbReference>
<feature type="transmembrane region" description="Helical" evidence="16">
    <location>
        <begin position="62"/>
        <end position="79"/>
    </location>
</feature>
<dbReference type="SFLD" id="SFLDF00027">
    <property type="entry name" value="p-type_atpase"/>
    <property type="match status" value="1"/>
</dbReference>
<dbReference type="InterPro" id="IPR023299">
    <property type="entry name" value="ATPase_P-typ_cyto_dom_N"/>
</dbReference>
<feature type="binding site" evidence="14">
    <location>
        <position position="802"/>
    </location>
    <ligand>
        <name>ATP</name>
        <dbReference type="ChEBI" id="CHEBI:30616"/>
    </ligand>
</feature>
<feature type="binding site" evidence="15">
    <location>
        <position position="443"/>
    </location>
    <ligand>
        <name>Mg(2+)</name>
        <dbReference type="ChEBI" id="CHEBI:18420"/>
    </ligand>
</feature>
<dbReference type="Pfam" id="PF16212">
    <property type="entry name" value="PhoLip_ATPase_C"/>
    <property type="match status" value="1"/>
</dbReference>
<feature type="binding site" evidence="14">
    <location>
        <position position="825"/>
    </location>
    <ligand>
        <name>ATP</name>
        <dbReference type="ChEBI" id="CHEBI:30616"/>
    </ligand>
</feature>
<dbReference type="EC" id="7.6.2.1" evidence="16"/>
<comment type="similarity">
    <text evidence="3 16">Belongs to the cation transport ATPase (P-type) (TC 3.A.3) family. Type IV subfamily.</text>
</comment>
<feature type="binding site" evidence="14">
    <location>
        <position position="443"/>
    </location>
    <ligand>
        <name>ATP</name>
        <dbReference type="ChEBI" id="CHEBI:30616"/>
    </ligand>
</feature>
<dbReference type="EMBL" id="GL870983">
    <property type="protein sequence ID" value="EGC38128.1"/>
    <property type="molecule type" value="Genomic_DNA"/>
</dbReference>
<feature type="domain" description="P-type ATPase N-terminal" evidence="18">
    <location>
        <begin position="27"/>
        <end position="88"/>
    </location>
</feature>
<feature type="binding site" evidence="14">
    <location>
        <position position="444"/>
    </location>
    <ligand>
        <name>ATP</name>
        <dbReference type="ChEBI" id="CHEBI:30616"/>
    </ligand>
</feature>
<dbReference type="InterPro" id="IPR001757">
    <property type="entry name" value="P_typ_ATPase"/>
</dbReference>
<dbReference type="Gene3D" id="3.40.1110.10">
    <property type="entry name" value="Calcium-transporting ATPase, cytoplasmic domain N"/>
    <property type="match status" value="1"/>
</dbReference>
<dbReference type="SFLD" id="SFLDS00003">
    <property type="entry name" value="Haloacid_Dehalogenase"/>
    <property type="match status" value="1"/>
</dbReference>
<dbReference type="GO" id="GO:0045332">
    <property type="term" value="P:phospholipid translocation"/>
    <property type="evidence" value="ECO:0000318"/>
    <property type="project" value="GO_Central"/>
</dbReference>
<dbReference type="InterPro" id="IPR006539">
    <property type="entry name" value="P-type_ATPase_IV"/>
</dbReference>
<feature type="transmembrane region" description="Helical" evidence="16">
    <location>
        <begin position="284"/>
        <end position="305"/>
    </location>
</feature>
<dbReference type="FunFam" id="3.40.1110.10:FF:000221">
    <property type="entry name" value="Phospholipid-transporting ATPase"/>
    <property type="match status" value="1"/>
</dbReference>
<keyword evidence="8 15" id="KW-0460">Magnesium</keyword>
<feature type="active site" description="4-aspartylphosphate intermediate" evidence="13">
    <location>
        <position position="443"/>
    </location>
</feature>
<dbReference type="RefSeq" id="XP_003285342.1">
    <property type="nucleotide sequence ID" value="XM_003285294.1"/>
</dbReference>
<dbReference type="Pfam" id="PF16209">
    <property type="entry name" value="PhoLip_ATPase_N"/>
    <property type="match status" value="1"/>
</dbReference>
<feature type="binding site" evidence="15">
    <location>
        <position position="822"/>
    </location>
    <ligand>
        <name>Mg(2+)</name>
        <dbReference type="ChEBI" id="CHEBI:18420"/>
    </ligand>
</feature>
<evidence type="ECO:0000256" key="3">
    <source>
        <dbReference type="ARBA" id="ARBA00008109"/>
    </source>
</evidence>
<dbReference type="AlphaFoldDB" id="F0ZD69"/>
<keyword evidence="9 16" id="KW-1278">Translocase</keyword>
<dbReference type="SUPFAM" id="SSF56784">
    <property type="entry name" value="HAD-like"/>
    <property type="match status" value="1"/>
</dbReference>
<feature type="binding site" evidence="15">
    <location>
        <position position="445"/>
    </location>
    <ligand>
        <name>Mg(2+)</name>
        <dbReference type="ChEBI" id="CHEBI:18420"/>
    </ligand>
</feature>
<dbReference type="VEuPathDB" id="AmoebaDB:DICPUDRAFT_93905"/>
<feature type="binding site" evidence="14">
    <location>
        <position position="826"/>
    </location>
    <ligand>
        <name>ATP</name>
        <dbReference type="ChEBI" id="CHEBI:30616"/>
    </ligand>
</feature>
<name>F0ZD69_DICPU</name>
<evidence type="ECO:0000256" key="8">
    <source>
        <dbReference type="ARBA" id="ARBA00022842"/>
    </source>
</evidence>
<dbReference type="Pfam" id="PF13246">
    <property type="entry name" value="Cation_ATPase"/>
    <property type="match status" value="1"/>
</dbReference>
<feature type="binding site" evidence="14">
    <location>
        <position position="624"/>
    </location>
    <ligand>
        <name>ATP</name>
        <dbReference type="ChEBI" id="CHEBI:30616"/>
    </ligand>
</feature>
<feature type="binding site" evidence="14">
    <location>
        <position position="445"/>
    </location>
    <ligand>
        <name>ATP</name>
        <dbReference type="ChEBI" id="CHEBI:30616"/>
    </ligand>
</feature>
<keyword evidence="11 16" id="KW-0472">Membrane</keyword>
<accession>F0ZD69</accession>
<evidence type="ECO:0000256" key="13">
    <source>
        <dbReference type="PIRSR" id="PIRSR606539-1"/>
    </source>
</evidence>
<evidence type="ECO:0000256" key="16">
    <source>
        <dbReference type="RuleBase" id="RU362033"/>
    </source>
</evidence>
<proteinExistence type="inferred from homology"/>
<evidence type="ECO:0000259" key="18">
    <source>
        <dbReference type="Pfam" id="PF16209"/>
    </source>
</evidence>
<evidence type="ECO:0000259" key="19">
    <source>
        <dbReference type="Pfam" id="PF16212"/>
    </source>
</evidence>
<dbReference type="GO" id="GO:0005524">
    <property type="term" value="F:ATP binding"/>
    <property type="evidence" value="ECO:0007669"/>
    <property type="project" value="UniProtKB-UniRule"/>
</dbReference>
<dbReference type="SFLD" id="SFLDG00002">
    <property type="entry name" value="C1.7:_P-type_atpase_like"/>
    <property type="match status" value="1"/>
</dbReference>
<feature type="transmembrane region" description="Helical" evidence="16">
    <location>
        <begin position="1058"/>
        <end position="1083"/>
    </location>
</feature>
<dbReference type="FunFam" id="3.40.50.1000:FF:000014">
    <property type="entry name" value="Phospholipid-transporting ATPase"/>
    <property type="match status" value="1"/>
</dbReference>
<feature type="binding site" evidence="14">
    <location>
        <position position="564"/>
    </location>
    <ligand>
        <name>ATP</name>
        <dbReference type="ChEBI" id="CHEBI:30616"/>
    </ligand>
</feature>
<dbReference type="InterPro" id="IPR032631">
    <property type="entry name" value="P-type_ATPase_N"/>
</dbReference>
<keyword evidence="21" id="KW-1185">Reference proteome</keyword>
<feature type="binding site" evidence="15">
    <location>
        <position position="826"/>
    </location>
    <ligand>
        <name>Mg(2+)</name>
        <dbReference type="ChEBI" id="CHEBI:18420"/>
    </ligand>
</feature>
<dbReference type="FunCoup" id="F0ZD69">
    <property type="interactions" value="5"/>
</dbReference>
<dbReference type="InterPro" id="IPR023298">
    <property type="entry name" value="ATPase_P-typ_TM_dom_sf"/>
</dbReference>
<evidence type="ECO:0000256" key="10">
    <source>
        <dbReference type="ARBA" id="ARBA00022989"/>
    </source>
</evidence>
<keyword evidence="7 14" id="KW-0067">ATP-binding</keyword>
<evidence type="ECO:0000256" key="12">
    <source>
        <dbReference type="ARBA" id="ARBA00034036"/>
    </source>
</evidence>
<dbReference type="GeneID" id="10502710"/>
<feature type="binding site" evidence="14">
    <location>
        <position position="523"/>
    </location>
    <ligand>
        <name>ATP</name>
        <dbReference type="ChEBI" id="CHEBI:30616"/>
    </ligand>
</feature>
<keyword evidence="6 14" id="KW-0547">Nucleotide-binding</keyword>
<evidence type="ECO:0000256" key="4">
    <source>
        <dbReference type="ARBA" id="ARBA00022692"/>
    </source>
</evidence>
<dbReference type="SUPFAM" id="SSF81665">
    <property type="entry name" value="Calcium ATPase, transmembrane domain M"/>
    <property type="match status" value="1"/>
</dbReference>
<dbReference type="InParanoid" id="F0ZD69"/>
<evidence type="ECO:0000256" key="6">
    <source>
        <dbReference type="ARBA" id="ARBA00022741"/>
    </source>
</evidence>
<comment type="catalytic activity">
    <reaction evidence="12 16">
        <text>ATP + H2O + phospholipidSide 1 = ADP + phosphate + phospholipidSide 2.</text>
        <dbReference type="EC" id="7.6.2.1"/>
    </reaction>
</comment>
<feature type="transmembrane region" description="Helical" evidence="16">
    <location>
        <begin position="336"/>
        <end position="358"/>
    </location>
</feature>
<dbReference type="GO" id="GO:0005886">
    <property type="term" value="C:plasma membrane"/>
    <property type="evidence" value="ECO:0000318"/>
    <property type="project" value="GO_Central"/>
</dbReference>
<feature type="domain" description="P-type ATPase C-terminal" evidence="19">
    <location>
        <begin position="848"/>
        <end position="1098"/>
    </location>
</feature>
<dbReference type="PANTHER" id="PTHR24092">
    <property type="entry name" value="PROBABLE PHOSPHOLIPID-TRANSPORTING ATPASE"/>
    <property type="match status" value="1"/>
</dbReference>
<keyword evidence="5 15" id="KW-0479">Metal-binding</keyword>